<keyword evidence="6" id="KW-1185">Reference proteome</keyword>
<evidence type="ECO:0000313" key="6">
    <source>
        <dbReference type="Proteomes" id="UP000254848"/>
    </source>
</evidence>
<evidence type="ECO:0000256" key="3">
    <source>
        <dbReference type="ARBA" id="ARBA00023163"/>
    </source>
</evidence>
<dbReference type="PRINTS" id="PR00598">
    <property type="entry name" value="HTHMARR"/>
</dbReference>
<dbReference type="PANTHER" id="PTHR42756:SF1">
    <property type="entry name" value="TRANSCRIPTIONAL REPRESSOR OF EMRAB OPERON"/>
    <property type="match status" value="1"/>
</dbReference>
<dbReference type="RefSeq" id="WP_115458866.1">
    <property type="nucleotide sequence ID" value="NZ_QRAP01000005.1"/>
</dbReference>
<dbReference type="SUPFAM" id="SSF46785">
    <property type="entry name" value="Winged helix' DNA-binding domain"/>
    <property type="match status" value="1"/>
</dbReference>
<organism evidence="5 6">
    <name type="scientific">Enterobacillus tribolii</name>
    <dbReference type="NCBI Taxonomy" id="1487935"/>
    <lineage>
        <taxon>Bacteria</taxon>
        <taxon>Pseudomonadati</taxon>
        <taxon>Pseudomonadota</taxon>
        <taxon>Gammaproteobacteria</taxon>
        <taxon>Enterobacterales</taxon>
        <taxon>Hafniaceae</taxon>
        <taxon>Enterobacillus</taxon>
    </lineage>
</organism>
<dbReference type="InterPro" id="IPR023187">
    <property type="entry name" value="Tscrpt_reg_MarR-type_CS"/>
</dbReference>
<evidence type="ECO:0000256" key="2">
    <source>
        <dbReference type="ARBA" id="ARBA00023125"/>
    </source>
</evidence>
<feature type="domain" description="HTH marR-type" evidence="4">
    <location>
        <begin position="11"/>
        <end position="144"/>
    </location>
</feature>
<sequence length="149" mass="16992">MAQTSACSPEDIPLGRLIHQVNQYKDRLLTQILAAQDITASQFKVLASIHFEHCQTPVEISRLLSIDGGAMTRLLDRMVKKGLLKRQPAPDDKRKVLLSLTDYSEELCNNCRHQIAAGMHDILTERLSQEEVLQLKRLLWRLLPHEGKE</sequence>
<gene>
    <name evidence="5" type="ORF">C8D90_105343</name>
</gene>
<dbReference type="AlphaFoldDB" id="A0A370QQS2"/>
<dbReference type="InterPro" id="IPR000835">
    <property type="entry name" value="HTH_MarR-typ"/>
</dbReference>
<reference evidence="5 6" key="1">
    <citation type="submission" date="2018-07" db="EMBL/GenBank/DDBJ databases">
        <title>Genomic Encyclopedia of Type Strains, Phase IV (KMG-IV): sequencing the most valuable type-strain genomes for metagenomic binning, comparative biology and taxonomic classification.</title>
        <authorList>
            <person name="Goeker M."/>
        </authorList>
    </citation>
    <scope>NUCLEOTIDE SEQUENCE [LARGE SCALE GENOMIC DNA]</scope>
    <source>
        <strain evidence="5 6">DSM 103736</strain>
    </source>
</reference>
<dbReference type="Gene3D" id="1.10.10.10">
    <property type="entry name" value="Winged helix-like DNA-binding domain superfamily/Winged helix DNA-binding domain"/>
    <property type="match status" value="1"/>
</dbReference>
<dbReference type="Proteomes" id="UP000254848">
    <property type="component" value="Unassembled WGS sequence"/>
</dbReference>
<dbReference type="SMART" id="SM00347">
    <property type="entry name" value="HTH_MARR"/>
    <property type="match status" value="1"/>
</dbReference>
<dbReference type="PROSITE" id="PS01117">
    <property type="entry name" value="HTH_MARR_1"/>
    <property type="match status" value="1"/>
</dbReference>
<dbReference type="InterPro" id="IPR036388">
    <property type="entry name" value="WH-like_DNA-bd_sf"/>
</dbReference>
<dbReference type="GO" id="GO:0003677">
    <property type="term" value="F:DNA binding"/>
    <property type="evidence" value="ECO:0007669"/>
    <property type="project" value="UniProtKB-KW"/>
</dbReference>
<dbReference type="PROSITE" id="PS50995">
    <property type="entry name" value="HTH_MARR_2"/>
    <property type="match status" value="1"/>
</dbReference>
<proteinExistence type="predicted"/>
<accession>A0A370QQS2</accession>
<evidence type="ECO:0000313" key="5">
    <source>
        <dbReference type="EMBL" id="RDK91055.1"/>
    </source>
</evidence>
<comment type="caution">
    <text evidence="5">The sequence shown here is derived from an EMBL/GenBank/DDBJ whole genome shotgun (WGS) entry which is preliminary data.</text>
</comment>
<dbReference type="OrthoDB" id="6195716at2"/>
<keyword evidence="3" id="KW-0804">Transcription</keyword>
<dbReference type="InterPro" id="IPR036390">
    <property type="entry name" value="WH_DNA-bd_sf"/>
</dbReference>
<keyword evidence="1" id="KW-0805">Transcription regulation</keyword>
<dbReference type="EMBL" id="QRAP01000005">
    <property type="protein sequence ID" value="RDK91055.1"/>
    <property type="molecule type" value="Genomic_DNA"/>
</dbReference>
<dbReference type="GO" id="GO:0003700">
    <property type="term" value="F:DNA-binding transcription factor activity"/>
    <property type="evidence" value="ECO:0007669"/>
    <property type="project" value="InterPro"/>
</dbReference>
<evidence type="ECO:0000259" key="4">
    <source>
        <dbReference type="PROSITE" id="PS50995"/>
    </source>
</evidence>
<protein>
    <submittedName>
        <fullName evidence="5">MarR family multiple antibiotic resistance transcriptional regulator</fullName>
    </submittedName>
</protein>
<dbReference type="Pfam" id="PF01047">
    <property type="entry name" value="MarR"/>
    <property type="match status" value="1"/>
</dbReference>
<evidence type="ECO:0000256" key="1">
    <source>
        <dbReference type="ARBA" id="ARBA00023015"/>
    </source>
</evidence>
<keyword evidence="2" id="KW-0238">DNA-binding</keyword>
<dbReference type="PANTHER" id="PTHR42756">
    <property type="entry name" value="TRANSCRIPTIONAL REGULATOR, MARR"/>
    <property type="match status" value="1"/>
</dbReference>
<name>A0A370QQS2_9GAMM</name>